<comment type="similarity">
    <text evidence="1">Belongs to the glycosyltransferase 2 family.</text>
</comment>
<feature type="domain" description="Glycosyltransferase 2-like" evidence="5">
    <location>
        <begin position="355"/>
        <end position="434"/>
    </location>
</feature>
<protein>
    <recommendedName>
        <fullName evidence="5">Glycosyltransferase 2-like domain-containing protein</fullName>
    </recommendedName>
</protein>
<dbReference type="Gene3D" id="3.90.550.10">
    <property type="entry name" value="Spore Coat Polysaccharide Biosynthesis Protein SpsA, Chain A"/>
    <property type="match status" value="1"/>
</dbReference>
<name>A0A836CDB2_9STRA</name>
<evidence type="ECO:0000313" key="6">
    <source>
        <dbReference type="EMBL" id="KAG5181482.1"/>
    </source>
</evidence>
<feature type="region of interest" description="Disordered" evidence="4">
    <location>
        <begin position="17"/>
        <end position="36"/>
    </location>
</feature>
<evidence type="ECO:0000313" key="7">
    <source>
        <dbReference type="Proteomes" id="UP000664859"/>
    </source>
</evidence>
<sequence length="657" mass="68981">MDPSVFANIASFLGTRGTSSDAVAPPPASVAPAPSVTTRRQPGQILRCEPSPVVAPPHVHLVIFSRDRAFQLQQLLTTLVQCIDTAGLDLAISVLYLASDYHVRSYQHVKQLHPAVRFVEESPGTTCFMDLLAALVSSQGRPDSADDPSQAASFVWFAVDDMVFHAHTPFPLAAVTTLLHHDPRVFGAHLKLSPCITFSHAANAPCRVPQLQLSFTGSGGGASVDMFTYDRRSVAGAGPNDWDYPWDLTGGLYRELDVLAVLDGIRNLWQSATDAPPRPMNPNLLEFYGDKLLCSGAFTAAATHTMACVARQLLSAVTVNRVQTTFGTPVYAAGGCDVRALEALLWSAATVDVSCIRAQTLARWELIIVDDGSTDGSLSAVAGLISSDSRIHVVRSARREGVAAALMRGMRRATCDLIARMDADDVALPQRLARQCSSSACTSDGTDDISPSLHVQRFIQHPSDPAVLKWSLLFSCCVTHPTVVFRRSAVLAAGGYRPGDEPAEDYALWLRVAYAITADRSAAAAAALAAVTAALAPGRPRASPPPLLLPPPQLPPLPQHVAALRNPAAAASAADASAAAALLLSLAAAAAAGARAEGAGDEAAAIEADADARLGELAVASMQAFGGDAQALMTAWYVRCGAGAVGRQLAALGLERS</sequence>
<dbReference type="EMBL" id="JAFCMP010000323">
    <property type="protein sequence ID" value="KAG5181482.1"/>
    <property type="molecule type" value="Genomic_DNA"/>
</dbReference>
<accession>A0A836CDB2</accession>
<evidence type="ECO:0000256" key="2">
    <source>
        <dbReference type="ARBA" id="ARBA00022676"/>
    </source>
</evidence>
<reference evidence="6" key="1">
    <citation type="submission" date="2021-02" db="EMBL/GenBank/DDBJ databases">
        <title>First Annotated Genome of the Yellow-green Alga Tribonema minus.</title>
        <authorList>
            <person name="Mahan K.M."/>
        </authorList>
    </citation>
    <scope>NUCLEOTIDE SEQUENCE</scope>
    <source>
        <strain evidence="6">UTEX B ZZ1240</strain>
    </source>
</reference>
<organism evidence="6 7">
    <name type="scientific">Tribonema minus</name>
    <dbReference type="NCBI Taxonomy" id="303371"/>
    <lineage>
        <taxon>Eukaryota</taxon>
        <taxon>Sar</taxon>
        <taxon>Stramenopiles</taxon>
        <taxon>Ochrophyta</taxon>
        <taxon>PX clade</taxon>
        <taxon>Xanthophyceae</taxon>
        <taxon>Tribonematales</taxon>
        <taxon>Tribonemataceae</taxon>
        <taxon>Tribonema</taxon>
    </lineage>
</organism>
<dbReference type="InterPro" id="IPR050834">
    <property type="entry name" value="Glycosyltransf_2"/>
</dbReference>
<dbReference type="PANTHER" id="PTHR43685:SF5">
    <property type="entry name" value="GLYCOSYLTRANSFERASE EPSE-RELATED"/>
    <property type="match status" value="1"/>
</dbReference>
<evidence type="ECO:0000256" key="3">
    <source>
        <dbReference type="ARBA" id="ARBA00022679"/>
    </source>
</evidence>
<evidence type="ECO:0000256" key="4">
    <source>
        <dbReference type="SAM" id="MobiDB-lite"/>
    </source>
</evidence>
<dbReference type="InterPro" id="IPR001173">
    <property type="entry name" value="Glyco_trans_2-like"/>
</dbReference>
<evidence type="ECO:0000256" key="1">
    <source>
        <dbReference type="ARBA" id="ARBA00006739"/>
    </source>
</evidence>
<dbReference type="SUPFAM" id="SSF53448">
    <property type="entry name" value="Nucleotide-diphospho-sugar transferases"/>
    <property type="match status" value="1"/>
</dbReference>
<dbReference type="OrthoDB" id="60542at2759"/>
<dbReference type="GO" id="GO:0016757">
    <property type="term" value="F:glycosyltransferase activity"/>
    <property type="evidence" value="ECO:0007669"/>
    <property type="project" value="UniProtKB-KW"/>
</dbReference>
<dbReference type="Pfam" id="PF00535">
    <property type="entry name" value="Glycos_transf_2"/>
    <property type="match status" value="1"/>
</dbReference>
<evidence type="ECO:0000259" key="5">
    <source>
        <dbReference type="Pfam" id="PF00535"/>
    </source>
</evidence>
<dbReference type="Proteomes" id="UP000664859">
    <property type="component" value="Unassembled WGS sequence"/>
</dbReference>
<dbReference type="PANTHER" id="PTHR43685">
    <property type="entry name" value="GLYCOSYLTRANSFERASE"/>
    <property type="match status" value="1"/>
</dbReference>
<proteinExistence type="inferred from homology"/>
<keyword evidence="2" id="KW-0328">Glycosyltransferase</keyword>
<keyword evidence="7" id="KW-1185">Reference proteome</keyword>
<dbReference type="AlphaFoldDB" id="A0A836CDB2"/>
<gene>
    <name evidence="6" type="ORF">JKP88DRAFT_321170</name>
</gene>
<comment type="caution">
    <text evidence="6">The sequence shown here is derived from an EMBL/GenBank/DDBJ whole genome shotgun (WGS) entry which is preliminary data.</text>
</comment>
<keyword evidence="3" id="KW-0808">Transferase</keyword>
<dbReference type="InterPro" id="IPR029044">
    <property type="entry name" value="Nucleotide-diphossugar_trans"/>
</dbReference>